<proteinExistence type="inferred from homology"/>
<dbReference type="PANTHER" id="PTHR11552:SF201">
    <property type="entry name" value="GLUCOSE-METHANOL-CHOLINE OXIDOREDUCTASE N-TERMINAL DOMAIN-CONTAINING PROTEIN"/>
    <property type="match status" value="1"/>
</dbReference>
<evidence type="ECO:0000256" key="7">
    <source>
        <dbReference type="ARBA" id="ARBA00023180"/>
    </source>
</evidence>
<feature type="domain" description="Glucose-methanol-choline oxidoreductase C-terminal" evidence="11">
    <location>
        <begin position="531"/>
        <end position="666"/>
    </location>
</feature>
<dbReference type="Proteomes" id="UP000053263">
    <property type="component" value="Unassembled WGS sequence"/>
</dbReference>
<dbReference type="OrthoDB" id="269227at2759"/>
<dbReference type="Gene3D" id="4.10.450.10">
    <property type="entry name" value="Glucose Oxidase, domain 2"/>
    <property type="match status" value="1"/>
</dbReference>
<evidence type="ECO:0008006" key="14">
    <source>
        <dbReference type="Google" id="ProtNLM"/>
    </source>
</evidence>
<evidence type="ECO:0000313" key="12">
    <source>
        <dbReference type="EMBL" id="KII84207.1"/>
    </source>
</evidence>
<dbReference type="Gene3D" id="3.50.50.60">
    <property type="entry name" value="FAD/NAD(P)-binding domain"/>
    <property type="match status" value="3"/>
</dbReference>
<dbReference type="HOGENOM" id="CLU_002865_6_0_1"/>
<dbReference type="InterPro" id="IPR007867">
    <property type="entry name" value="GMC_OxRtase_C"/>
</dbReference>
<dbReference type="EMBL" id="KN832572">
    <property type="protein sequence ID" value="KII84207.1"/>
    <property type="molecule type" value="Genomic_DNA"/>
</dbReference>
<dbReference type="Pfam" id="PF00732">
    <property type="entry name" value="GMC_oxred_N"/>
    <property type="match status" value="1"/>
</dbReference>
<evidence type="ECO:0000256" key="5">
    <source>
        <dbReference type="ARBA" id="ARBA00022827"/>
    </source>
</evidence>
<feature type="binding site" evidence="9">
    <location>
        <position position="94"/>
    </location>
    <ligand>
        <name>FAD</name>
        <dbReference type="ChEBI" id="CHEBI:57692"/>
    </ligand>
</feature>
<evidence type="ECO:0000256" key="2">
    <source>
        <dbReference type="ARBA" id="ARBA00010790"/>
    </source>
</evidence>
<dbReference type="InterPro" id="IPR012132">
    <property type="entry name" value="GMC_OxRdtase"/>
</dbReference>
<dbReference type="PIRSF" id="PIRSF000137">
    <property type="entry name" value="Alcohol_oxidase"/>
    <property type="match status" value="1"/>
</dbReference>
<keyword evidence="6" id="KW-0560">Oxidoreductase</keyword>
<keyword evidence="7" id="KW-0325">Glycoprotein</keyword>
<comment type="similarity">
    <text evidence="2">Belongs to the GMC oxidoreductase family.</text>
</comment>
<name>A0A0C9SR08_PLICR</name>
<evidence type="ECO:0000256" key="1">
    <source>
        <dbReference type="ARBA" id="ARBA00001974"/>
    </source>
</evidence>
<dbReference type="Gene3D" id="3.30.560.10">
    <property type="entry name" value="Glucose Oxidase, domain 3"/>
    <property type="match status" value="3"/>
</dbReference>
<accession>A0A0C9SR08</accession>
<reference evidence="12 13" key="1">
    <citation type="submission" date="2014-06" db="EMBL/GenBank/DDBJ databases">
        <title>Evolutionary Origins and Diversification of the Mycorrhizal Mutualists.</title>
        <authorList>
            <consortium name="DOE Joint Genome Institute"/>
            <consortium name="Mycorrhizal Genomics Consortium"/>
            <person name="Kohler A."/>
            <person name="Kuo A."/>
            <person name="Nagy L.G."/>
            <person name="Floudas D."/>
            <person name="Copeland A."/>
            <person name="Barry K.W."/>
            <person name="Cichocki N."/>
            <person name="Veneault-Fourrey C."/>
            <person name="LaButti K."/>
            <person name="Lindquist E.A."/>
            <person name="Lipzen A."/>
            <person name="Lundell T."/>
            <person name="Morin E."/>
            <person name="Murat C."/>
            <person name="Riley R."/>
            <person name="Ohm R."/>
            <person name="Sun H."/>
            <person name="Tunlid A."/>
            <person name="Henrissat B."/>
            <person name="Grigoriev I.V."/>
            <person name="Hibbett D.S."/>
            <person name="Martin F."/>
        </authorList>
    </citation>
    <scope>NUCLEOTIDE SEQUENCE [LARGE SCALE GENOMIC DNA]</scope>
    <source>
        <strain evidence="12 13">FD-325 SS-3</strain>
    </source>
</reference>
<evidence type="ECO:0000256" key="6">
    <source>
        <dbReference type="ARBA" id="ARBA00023002"/>
    </source>
</evidence>
<evidence type="ECO:0000259" key="11">
    <source>
        <dbReference type="Pfam" id="PF05199"/>
    </source>
</evidence>
<evidence type="ECO:0000256" key="3">
    <source>
        <dbReference type="ARBA" id="ARBA00022630"/>
    </source>
</evidence>
<dbReference type="GO" id="GO:0050660">
    <property type="term" value="F:flavin adenine dinucleotide binding"/>
    <property type="evidence" value="ECO:0007669"/>
    <property type="project" value="InterPro"/>
</dbReference>
<organism evidence="12 13">
    <name type="scientific">Plicaturopsis crispa FD-325 SS-3</name>
    <dbReference type="NCBI Taxonomy" id="944288"/>
    <lineage>
        <taxon>Eukaryota</taxon>
        <taxon>Fungi</taxon>
        <taxon>Dikarya</taxon>
        <taxon>Basidiomycota</taxon>
        <taxon>Agaricomycotina</taxon>
        <taxon>Agaricomycetes</taxon>
        <taxon>Agaricomycetidae</taxon>
        <taxon>Amylocorticiales</taxon>
        <taxon>Amylocorticiaceae</taxon>
        <taxon>Plicatura</taxon>
        <taxon>Plicaturopsis crispa</taxon>
    </lineage>
</organism>
<evidence type="ECO:0000313" key="13">
    <source>
        <dbReference type="Proteomes" id="UP000053263"/>
    </source>
</evidence>
<feature type="active site" description="Proton acceptor" evidence="8">
    <location>
        <position position="657"/>
    </location>
</feature>
<keyword evidence="13" id="KW-1185">Reference proteome</keyword>
<evidence type="ECO:0000256" key="4">
    <source>
        <dbReference type="ARBA" id="ARBA00022729"/>
    </source>
</evidence>
<keyword evidence="5 9" id="KW-0274">FAD</keyword>
<dbReference type="GO" id="GO:0016614">
    <property type="term" value="F:oxidoreductase activity, acting on CH-OH group of donors"/>
    <property type="evidence" value="ECO:0007669"/>
    <property type="project" value="InterPro"/>
</dbReference>
<dbReference type="Pfam" id="PF13450">
    <property type="entry name" value="NAD_binding_8"/>
    <property type="match status" value="1"/>
</dbReference>
<evidence type="ECO:0000259" key="10">
    <source>
        <dbReference type="Pfam" id="PF00732"/>
    </source>
</evidence>
<dbReference type="InterPro" id="IPR036188">
    <property type="entry name" value="FAD/NAD-bd_sf"/>
</dbReference>
<dbReference type="AlphaFoldDB" id="A0A0C9SR08"/>
<dbReference type="Pfam" id="PF05199">
    <property type="entry name" value="GMC_oxred_C"/>
    <property type="match status" value="1"/>
</dbReference>
<dbReference type="InterPro" id="IPR027424">
    <property type="entry name" value="Glucose_Oxidase_domain_2"/>
</dbReference>
<evidence type="ECO:0000256" key="9">
    <source>
        <dbReference type="PIRSR" id="PIRSR000137-2"/>
    </source>
</evidence>
<evidence type="ECO:0000256" key="8">
    <source>
        <dbReference type="PIRSR" id="PIRSR000137-1"/>
    </source>
</evidence>
<feature type="active site" description="Proton donor" evidence="8">
    <location>
        <position position="614"/>
    </location>
</feature>
<dbReference type="SUPFAM" id="SSF51905">
    <property type="entry name" value="FAD/NAD(P)-binding domain"/>
    <property type="match status" value="1"/>
</dbReference>
<dbReference type="SUPFAM" id="SSF54373">
    <property type="entry name" value="FAD-linked reductases, C-terminal domain"/>
    <property type="match status" value="1"/>
</dbReference>
<keyword evidence="4" id="KW-0732">Signal</keyword>
<protein>
    <recommendedName>
        <fullName evidence="14">Alcohol oxidase</fullName>
    </recommendedName>
</protein>
<feature type="domain" description="Glucose-methanol-choline oxidoreductase N-terminal" evidence="10">
    <location>
        <begin position="164"/>
        <end position="328"/>
    </location>
</feature>
<dbReference type="PANTHER" id="PTHR11552">
    <property type="entry name" value="GLUCOSE-METHANOL-CHOLINE GMC OXIDOREDUCTASE"/>
    <property type="match status" value="1"/>
</dbReference>
<sequence>MTSNVVPPIDIISQEFDYLVVGAGIAGLVLATRLAENGNVTVGVIEAGEYAPNVATLSTPGMATIGNARFDWNHHTVPQADCNGREITLPRGKVVGGSGAVCVIVMSDIDMRSYRPAPVDKLYGLGKGVKGRIQWCVKSPSSPRLGIESITYNLPDEKIVAIEALGNPGWNWAEFLRYFKKVEGLVQPSAGTAATYHAGGYTSDFHGTDGPIKLSFAHFFNPLHVPFLTAASNLGVPINADPGNGNNSGAYTGVSSVDPETATRSHATTAYYERSMHRKNLVLITNAHAIRVVFVPRADAEDLVARGVEVNGRATIYATREVILSAGLLILFRSESDAAWIKLTFAVGAYQTPQLLELSGANREDGCLAGTRHSTSGQSAWRRRESTGTYMCNGASSFAFQKILFQDHPSVSFVYEVSRENWTFEALADPENLTRELKLYEEERRGVFSSIPSAFAFVPCATALGPREFAALRASLGGETKREAILKDWILSPDHAYIELAQVPGLYSPGSTLAPAPGARYNSVLVGLLHPLSRGSVHIRSADALFPPAIDPAYLHDARDLDALVGGVQLAHRLACDPVCVTVNGAAYNPPASVLADDEQLQAWVRARVQPVHHPVGTAAMLPRADGGVVDSALRVYGTANVRVVDASVLPLELSAHIQSTVYALAEKAADIINGHS</sequence>
<keyword evidence="3" id="KW-0285">Flavoprotein</keyword>
<dbReference type="InterPro" id="IPR000172">
    <property type="entry name" value="GMC_OxRdtase_N"/>
</dbReference>
<comment type="cofactor">
    <cofactor evidence="1 9">
        <name>FAD</name>
        <dbReference type="ChEBI" id="CHEBI:57692"/>
    </cofactor>
</comment>
<gene>
    <name evidence="12" type="ORF">PLICRDRAFT_179872</name>
</gene>